<dbReference type="InterPro" id="IPR006121">
    <property type="entry name" value="HMA_dom"/>
</dbReference>
<feature type="domain" description="HMA" evidence="2">
    <location>
        <begin position="2"/>
        <end position="67"/>
    </location>
</feature>
<dbReference type="RefSeq" id="WP_390277728.1">
    <property type="nucleotide sequence ID" value="NZ_JBHRYH010000013.1"/>
</dbReference>
<dbReference type="PROSITE" id="PS01047">
    <property type="entry name" value="HMA_1"/>
    <property type="match status" value="1"/>
</dbReference>
<evidence type="ECO:0000313" key="3">
    <source>
        <dbReference type="EMBL" id="MFC3625826.1"/>
    </source>
</evidence>
<dbReference type="PROSITE" id="PS50846">
    <property type="entry name" value="HMA_2"/>
    <property type="match status" value="1"/>
</dbReference>
<dbReference type="Proteomes" id="UP001595636">
    <property type="component" value="Unassembled WGS sequence"/>
</dbReference>
<dbReference type="InterPro" id="IPR017969">
    <property type="entry name" value="Heavy-metal-associated_CS"/>
</dbReference>
<dbReference type="InterPro" id="IPR036163">
    <property type="entry name" value="HMA_dom_sf"/>
</dbReference>
<name>A0ABV7TSW4_9NEIS</name>
<protein>
    <submittedName>
        <fullName evidence="3">Heavy-metal-associated domain-containing protein</fullName>
    </submittedName>
</protein>
<dbReference type="SUPFAM" id="SSF55008">
    <property type="entry name" value="HMA, heavy metal-associated domain"/>
    <property type="match status" value="1"/>
</dbReference>
<keyword evidence="4" id="KW-1185">Reference proteome</keyword>
<dbReference type="Gene3D" id="3.30.70.100">
    <property type="match status" value="1"/>
</dbReference>
<organism evidence="3 4">
    <name type="scientific">Vogesella amnigena</name>
    <dbReference type="NCBI Taxonomy" id="1507449"/>
    <lineage>
        <taxon>Bacteria</taxon>
        <taxon>Pseudomonadati</taxon>
        <taxon>Pseudomonadota</taxon>
        <taxon>Betaproteobacteria</taxon>
        <taxon>Neisseriales</taxon>
        <taxon>Chromobacteriaceae</taxon>
        <taxon>Vogesella</taxon>
    </lineage>
</organism>
<accession>A0ABV7TSW4</accession>
<comment type="caution">
    <text evidence="3">The sequence shown here is derived from an EMBL/GenBank/DDBJ whole genome shotgun (WGS) entry which is preliminary data.</text>
</comment>
<dbReference type="Pfam" id="PF00403">
    <property type="entry name" value="HMA"/>
    <property type="match status" value="1"/>
</dbReference>
<dbReference type="EMBL" id="JBHRYH010000013">
    <property type="protein sequence ID" value="MFC3625826.1"/>
    <property type="molecule type" value="Genomic_DNA"/>
</dbReference>
<evidence type="ECO:0000256" key="1">
    <source>
        <dbReference type="ARBA" id="ARBA00022723"/>
    </source>
</evidence>
<evidence type="ECO:0000313" key="4">
    <source>
        <dbReference type="Proteomes" id="UP001595636"/>
    </source>
</evidence>
<proteinExistence type="predicted"/>
<sequence length="68" mass="6927">MSQQVLKVDGMTCGGCANGVKNALLAVAGVQAVSVDLASKAVTVDYQGEAQVAAWQQAIESAGFELID</sequence>
<gene>
    <name evidence="3" type="ORF">ACFOKJ_06680</name>
</gene>
<reference evidence="4" key="1">
    <citation type="journal article" date="2019" name="Int. J. Syst. Evol. Microbiol.">
        <title>The Global Catalogue of Microorganisms (GCM) 10K type strain sequencing project: providing services to taxonomists for standard genome sequencing and annotation.</title>
        <authorList>
            <consortium name="The Broad Institute Genomics Platform"/>
            <consortium name="The Broad Institute Genome Sequencing Center for Infectious Disease"/>
            <person name="Wu L."/>
            <person name="Ma J."/>
        </authorList>
    </citation>
    <scope>NUCLEOTIDE SEQUENCE [LARGE SCALE GENOMIC DNA]</scope>
    <source>
        <strain evidence="4">KCTC 42195</strain>
    </source>
</reference>
<evidence type="ECO:0000259" key="2">
    <source>
        <dbReference type="PROSITE" id="PS50846"/>
    </source>
</evidence>
<keyword evidence="1" id="KW-0479">Metal-binding</keyword>
<dbReference type="CDD" id="cd00371">
    <property type="entry name" value="HMA"/>
    <property type="match status" value="1"/>
</dbReference>